<comment type="caution">
    <text evidence="1">The sequence shown here is derived from an EMBL/GenBank/DDBJ whole genome shotgun (WGS) entry which is preliminary data.</text>
</comment>
<organism evidence="1">
    <name type="scientific">marine sediment metagenome</name>
    <dbReference type="NCBI Taxonomy" id="412755"/>
    <lineage>
        <taxon>unclassified sequences</taxon>
        <taxon>metagenomes</taxon>
        <taxon>ecological metagenomes</taxon>
    </lineage>
</organism>
<feature type="non-terminal residue" evidence="1">
    <location>
        <position position="1"/>
    </location>
</feature>
<name>X1IPH5_9ZZZZ</name>
<dbReference type="AlphaFoldDB" id="X1IPH5"/>
<gene>
    <name evidence="1" type="ORF">S03H2_51170</name>
</gene>
<reference evidence="1" key="1">
    <citation type="journal article" date="2014" name="Front. Microbiol.">
        <title>High frequency of phylogenetically diverse reductive dehalogenase-homologous genes in deep subseafloor sedimentary metagenomes.</title>
        <authorList>
            <person name="Kawai M."/>
            <person name="Futagami T."/>
            <person name="Toyoda A."/>
            <person name="Takaki Y."/>
            <person name="Nishi S."/>
            <person name="Hori S."/>
            <person name="Arai W."/>
            <person name="Tsubouchi T."/>
            <person name="Morono Y."/>
            <person name="Uchiyama I."/>
            <person name="Ito T."/>
            <person name="Fujiyama A."/>
            <person name="Inagaki F."/>
            <person name="Takami H."/>
        </authorList>
    </citation>
    <scope>NUCLEOTIDE SEQUENCE</scope>
    <source>
        <strain evidence="1">Expedition CK06-06</strain>
    </source>
</reference>
<dbReference type="EMBL" id="BARU01032444">
    <property type="protein sequence ID" value="GAH71160.1"/>
    <property type="molecule type" value="Genomic_DNA"/>
</dbReference>
<accession>X1IPH5</accession>
<protein>
    <submittedName>
        <fullName evidence="1">Uncharacterized protein</fullName>
    </submittedName>
</protein>
<proteinExistence type="predicted"/>
<evidence type="ECO:0000313" key="1">
    <source>
        <dbReference type="EMBL" id="GAH71160.1"/>
    </source>
</evidence>
<sequence>DGDELARSIYVWVITNPAGEKRTGKIAIIK</sequence>